<proteinExistence type="predicted"/>
<dbReference type="AlphaFoldDB" id="A0A0F9M6V0"/>
<comment type="caution">
    <text evidence="1">The sequence shown here is derived from an EMBL/GenBank/DDBJ whole genome shotgun (WGS) entry which is preliminary data.</text>
</comment>
<accession>A0A0F9M6V0</accession>
<dbReference type="EMBL" id="LAZR01006059">
    <property type="protein sequence ID" value="KKM95046.1"/>
    <property type="molecule type" value="Genomic_DNA"/>
</dbReference>
<protein>
    <submittedName>
        <fullName evidence="1">Uncharacterized protein</fullName>
    </submittedName>
</protein>
<evidence type="ECO:0000313" key="1">
    <source>
        <dbReference type="EMBL" id="KKM95046.1"/>
    </source>
</evidence>
<gene>
    <name evidence="1" type="ORF">LCGC14_1192110</name>
</gene>
<name>A0A0F9M6V0_9ZZZZ</name>
<sequence>MQVSECSVCQTNLINVIAFVYQGLRHCIVCLRETQPGIYATLCSYTAQVKPIAETPLNTAFCERCGHAQFFHTLNTLGCYGLSCSCPAFQSA</sequence>
<organism evidence="1">
    <name type="scientific">marine sediment metagenome</name>
    <dbReference type="NCBI Taxonomy" id="412755"/>
    <lineage>
        <taxon>unclassified sequences</taxon>
        <taxon>metagenomes</taxon>
        <taxon>ecological metagenomes</taxon>
    </lineage>
</organism>
<reference evidence="1" key="1">
    <citation type="journal article" date="2015" name="Nature">
        <title>Complex archaea that bridge the gap between prokaryotes and eukaryotes.</title>
        <authorList>
            <person name="Spang A."/>
            <person name="Saw J.H."/>
            <person name="Jorgensen S.L."/>
            <person name="Zaremba-Niedzwiedzka K."/>
            <person name="Martijn J."/>
            <person name="Lind A.E."/>
            <person name="van Eijk R."/>
            <person name="Schleper C."/>
            <person name="Guy L."/>
            <person name="Ettema T.J."/>
        </authorList>
    </citation>
    <scope>NUCLEOTIDE SEQUENCE</scope>
</reference>